<evidence type="ECO:0000313" key="1">
    <source>
        <dbReference type="EMBL" id="KAF9482322.1"/>
    </source>
</evidence>
<dbReference type="EMBL" id="MU155167">
    <property type="protein sequence ID" value="KAF9482322.1"/>
    <property type="molecule type" value="Genomic_DNA"/>
</dbReference>
<dbReference type="Proteomes" id="UP000807469">
    <property type="component" value="Unassembled WGS sequence"/>
</dbReference>
<dbReference type="AlphaFoldDB" id="A0A9P5Z652"/>
<protein>
    <submittedName>
        <fullName evidence="1">Uncharacterized protein</fullName>
    </submittedName>
</protein>
<sequence>MTSSIATAIASHDKAAVVETIKANPTWETINELGDTFVELAKEKPYESQRLATILAELKNDPDVPLIKSLDSNRQLVEEPYSQAVNAIVLDLLKWVFSDEPPAIEPTNPYLAAALISGACVRTGLCNSSVQSGEITAGLRFEGTKWQELIPNELAEVCAIHAVLHLLAGGSRIYREEQIGYRQNEVLPALKAIAEQNVIVNPEGKQLLQAAIAEAETGFERDIPLADIWKILFP</sequence>
<organism evidence="1 2">
    <name type="scientific">Pholiota conissans</name>
    <dbReference type="NCBI Taxonomy" id="109636"/>
    <lineage>
        <taxon>Eukaryota</taxon>
        <taxon>Fungi</taxon>
        <taxon>Dikarya</taxon>
        <taxon>Basidiomycota</taxon>
        <taxon>Agaricomycotina</taxon>
        <taxon>Agaricomycetes</taxon>
        <taxon>Agaricomycetidae</taxon>
        <taxon>Agaricales</taxon>
        <taxon>Agaricineae</taxon>
        <taxon>Strophariaceae</taxon>
        <taxon>Pholiota</taxon>
    </lineage>
</organism>
<proteinExistence type="predicted"/>
<keyword evidence="2" id="KW-1185">Reference proteome</keyword>
<accession>A0A9P5Z652</accession>
<gene>
    <name evidence="1" type="ORF">BDN70DRAFT_991247</name>
</gene>
<name>A0A9P5Z652_9AGAR</name>
<comment type="caution">
    <text evidence="1">The sequence shown here is derived from an EMBL/GenBank/DDBJ whole genome shotgun (WGS) entry which is preliminary data.</text>
</comment>
<reference evidence="1" key="1">
    <citation type="submission" date="2020-11" db="EMBL/GenBank/DDBJ databases">
        <authorList>
            <consortium name="DOE Joint Genome Institute"/>
            <person name="Ahrendt S."/>
            <person name="Riley R."/>
            <person name="Andreopoulos W."/>
            <person name="Labutti K."/>
            <person name="Pangilinan J."/>
            <person name="Ruiz-Duenas F.J."/>
            <person name="Barrasa J.M."/>
            <person name="Sanchez-Garcia M."/>
            <person name="Camarero S."/>
            <person name="Miyauchi S."/>
            <person name="Serrano A."/>
            <person name="Linde D."/>
            <person name="Babiker R."/>
            <person name="Drula E."/>
            <person name="Ayuso-Fernandez I."/>
            <person name="Pacheco R."/>
            <person name="Padilla G."/>
            <person name="Ferreira P."/>
            <person name="Barriuso J."/>
            <person name="Kellner H."/>
            <person name="Castanera R."/>
            <person name="Alfaro M."/>
            <person name="Ramirez L."/>
            <person name="Pisabarro A.G."/>
            <person name="Kuo A."/>
            <person name="Tritt A."/>
            <person name="Lipzen A."/>
            <person name="He G."/>
            <person name="Yan M."/>
            <person name="Ng V."/>
            <person name="Cullen D."/>
            <person name="Martin F."/>
            <person name="Rosso M.-N."/>
            <person name="Henrissat B."/>
            <person name="Hibbett D."/>
            <person name="Martinez A.T."/>
            <person name="Grigoriev I.V."/>
        </authorList>
    </citation>
    <scope>NUCLEOTIDE SEQUENCE</scope>
    <source>
        <strain evidence="1">CIRM-BRFM 674</strain>
    </source>
</reference>
<dbReference type="OrthoDB" id="2965384at2759"/>
<evidence type="ECO:0000313" key="2">
    <source>
        <dbReference type="Proteomes" id="UP000807469"/>
    </source>
</evidence>